<keyword evidence="1" id="KW-0808">Transferase</keyword>
<keyword evidence="2" id="KW-1185">Reference proteome</keyword>
<dbReference type="EMBL" id="SNWH01000025">
    <property type="protein sequence ID" value="TDN99182.1"/>
    <property type="molecule type" value="Genomic_DNA"/>
</dbReference>
<evidence type="ECO:0000313" key="1">
    <source>
        <dbReference type="EMBL" id="TDN99182.1"/>
    </source>
</evidence>
<dbReference type="Proteomes" id="UP000295150">
    <property type="component" value="Unassembled WGS sequence"/>
</dbReference>
<organism evidence="1 2">
    <name type="scientific">Halomonas ventosae</name>
    <dbReference type="NCBI Taxonomy" id="229007"/>
    <lineage>
        <taxon>Bacteria</taxon>
        <taxon>Pseudomonadati</taxon>
        <taxon>Pseudomonadota</taxon>
        <taxon>Gammaproteobacteria</taxon>
        <taxon>Oceanospirillales</taxon>
        <taxon>Halomonadaceae</taxon>
        <taxon>Halomonas</taxon>
    </lineage>
</organism>
<dbReference type="AlphaFoldDB" id="A0A4R6GUQ0"/>
<dbReference type="OrthoDB" id="9810277at2"/>
<accession>A0A4R6GUQ0</accession>
<protein>
    <submittedName>
        <fullName evidence="1">Aminoglycoside phosphotransferase family enzyme</fullName>
    </submittedName>
</protein>
<name>A0A4R6GUQ0_9GAMM</name>
<dbReference type="SUPFAM" id="SSF56112">
    <property type="entry name" value="Protein kinase-like (PK-like)"/>
    <property type="match status" value="1"/>
</dbReference>
<sequence length="348" mass="39562">MSKASSDNAAVSMSEVPLRRKVAFLSSSRAYPGFTGEVEVKQTHMAWVFLAGDRVYKLKKPVEYTYRDCHFLGDREFLCHEEVRLNRRLAPEVYLGVSALRVDPEGSLALDGEGEVVDWLVVMKRLPEHLMLDVALSRETASGQGITRVAQRLSGFYRGLAPVEMSPDTYLEGFRRELDHNRAVLTDSRFSLARGGVLAMLERLDRVLEEEPDLLGERPRQGRIIEGHGDLRPEHVCLCDPPVVIDCLEFSRPLRLVDPFDELSFLGLECERLGGAWIFERLVSECSRALDDHPSRRLLAFYTAYRACLRARLSLAHLLEPDPRTPEKWKPRARQYLALGQRACRALD</sequence>
<gene>
    <name evidence="1" type="ORF">DFO68_1259</name>
</gene>
<reference evidence="1 2" key="1">
    <citation type="submission" date="2019-03" db="EMBL/GenBank/DDBJ databases">
        <title>Freshwater and sediment microbial communities from various areas in North America, analyzing microbe dynamics in response to fracking.</title>
        <authorList>
            <person name="Lamendella R."/>
        </authorList>
    </citation>
    <scope>NUCLEOTIDE SEQUENCE [LARGE SCALE GENOMIC DNA]</scope>
    <source>
        <strain evidence="1 2">1_TX</strain>
    </source>
</reference>
<comment type="caution">
    <text evidence="1">The sequence shown here is derived from an EMBL/GenBank/DDBJ whole genome shotgun (WGS) entry which is preliminary data.</text>
</comment>
<evidence type="ECO:0000313" key="2">
    <source>
        <dbReference type="Proteomes" id="UP000295150"/>
    </source>
</evidence>
<proteinExistence type="predicted"/>
<dbReference type="GO" id="GO:0016740">
    <property type="term" value="F:transferase activity"/>
    <property type="evidence" value="ECO:0007669"/>
    <property type="project" value="UniProtKB-KW"/>
</dbReference>
<dbReference type="InterPro" id="IPR011009">
    <property type="entry name" value="Kinase-like_dom_sf"/>
</dbReference>
<dbReference type="RefSeq" id="WP_133484179.1">
    <property type="nucleotide sequence ID" value="NZ_SNWH01000025.1"/>
</dbReference>